<evidence type="ECO:0000256" key="4">
    <source>
        <dbReference type="ARBA" id="ARBA00023136"/>
    </source>
</evidence>
<feature type="transmembrane region" description="Helical" evidence="5">
    <location>
        <begin position="104"/>
        <end position="125"/>
    </location>
</feature>
<feature type="transmembrane region" description="Helical" evidence="5">
    <location>
        <begin position="52"/>
        <end position="72"/>
    </location>
</feature>
<evidence type="ECO:0000256" key="2">
    <source>
        <dbReference type="ARBA" id="ARBA00022692"/>
    </source>
</evidence>
<proteinExistence type="predicted"/>
<dbReference type="Gene3D" id="1.20.1250.20">
    <property type="entry name" value="MFS general substrate transporter like domains"/>
    <property type="match status" value="2"/>
</dbReference>
<keyword evidence="8" id="KW-1185">Reference proteome</keyword>
<sequence length="405" mass="41930">MESREFDSRYEWRAVLLLSAAFGLVGLDRWIIAPLAPAIIADLGLAPQHINFLVAILGVTWGIAAVLMGGLSDRIGRRAVLLPAIVIFSLASGFSALASGLMTFAIIRGTMGVAEGAFAPASFAATAEASHHNRRGFNQGLQQASFALFGLGFGPILATQLLTVMSWRAIFLIVAIPGLILSALLAAIIREPHQNNVARAPQASPVPFAVVLRHRNVPLGMAGLLCAMCGIFVLSANIPLYLTTELGLSSTDMGLVTSAIGFGGFVGQWGLAWLSDHFGRRTMAASGFAGGAVFLIAFMQAGPNVGLLFGLLFFCTAFSFGLLSLLTGPVATEAAPPGMISTAAGLIIGSGEIFGGGLALVVAGAIIAECGIGAMLYLALCGMIAGAVLMLFLVETAPRKLARES</sequence>
<gene>
    <name evidence="7" type="ORF">BSL82_04420</name>
</gene>
<dbReference type="PANTHER" id="PTHR23508:SF10">
    <property type="entry name" value="CARBOXYLIC ACID TRANSPORTER PROTEIN HOMOLOG"/>
    <property type="match status" value="1"/>
</dbReference>
<name>A0A1L3ZZ82_9SPHN</name>
<evidence type="ECO:0000313" key="8">
    <source>
        <dbReference type="Proteomes" id="UP000182063"/>
    </source>
</evidence>
<dbReference type="InterPro" id="IPR020846">
    <property type="entry name" value="MFS_dom"/>
</dbReference>
<evidence type="ECO:0000256" key="3">
    <source>
        <dbReference type="ARBA" id="ARBA00022989"/>
    </source>
</evidence>
<feature type="transmembrane region" description="Helical" evidence="5">
    <location>
        <begin position="343"/>
        <end position="368"/>
    </location>
</feature>
<feature type="transmembrane region" description="Helical" evidence="5">
    <location>
        <begin position="254"/>
        <end position="275"/>
    </location>
</feature>
<dbReference type="AlphaFoldDB" id="A0A1L3ZZ82"/>
<organism evidence="7 8">
    <name type="scientific">Tardibacter chloracetimidivorans</name>
    <dbReference type="NCBI Taxonomy" id="1921510"/>
    <lineage>
        <taxon>Bacteria</taxon>
        <taxon>Pseudomonadati</taxon>
        <taxon>Pseudomonadota</taxon>
        <taxon>Alphaproteobacteria</taxon>
        <taxon>Sphingomonadales</taxon>
        <taxon>Sphingomonadaceae</taxon>
        <taxon>Tardibacter</taxon>
    </lineage>
</organism>
<keyword evidence="2 5" id="KW-0812">Transmembrane</keyword>
<feature type="transmembrane region" description="Helical" evidence="5">
    <location>
        <begin position="79"/>
        <end position="98"/>
    </location>
</feature>
<feature type="transmembrane region" description="Helical" evidence="5">
    <location>
        <begin position="374"/>
        <end position="394"/>
    </location>
</feature>
<dbReference type="PROSITE" id="PS50850">
    <property type="entry name" value="MFS"/>
    <property type="match status" value="1"/>
</dbReference>
<feature type="transmembrane region" description="Helical" evidence="5">
    <location>
        <begin position="12"/>
        <end position="32"/>
    </location>
</feature>
<dbReference type="GO" id="GO:0005886">
    <property type="term" value="C:plasma membrane"/>
    <property type="evidence" value="ECO:0007669"/>
    <property type="project" value="TreeGrafter"/>
</dbReference>
<reference evidence="8" key="1">
    <citation type="submission" date="2016-11" db="EMBL/GenBank/DDBJ databases">
        <title>Complete Genome Sequence of alachlor-degrading Sphingomonas sp. strain JJ-A5.</title>
        <authorList>
            <person name="Lee H."/>
            <person name="Ka J.-O."/>
        </authorList>
    </citation>
    <scope>NUCLEOTIDE SEQUENCE [LARGE SCALE GENOMIC DNA]</scope>
    <source>
        <strain evidence="8">JJ-A5</strain>
    </source>
</reference>
<dbReference type="SUPFAM" id="SSF103473">
    <property type="entry name" value="MFS general substrate transporter"/>
    <property type="match status" value="1"/>
</dbReference>
<feature type="transmembrane region" description="Helical" evidence="5">
    <location>
        <begin position="146"/>
        <end position="163"/>
    </location>
</feature>
<feature type="transmembrane region" description="Helical" evidence="5">
    <location>
        <begin position="222"/>
        <end position="242"/>
    </location>
</feature>
<evidence type="ECO:0000256" key="5">
    <source>
        <dbReference type="SAM" id="Phobius"/>
    </source>
</evidence>
<keyword evidence="4 5" id="KW-0472">Membrane</keyword>
<protein>
    <submittedName>
        <fullName evidence="7">MFS transporter</fullName>
    </submittedName>
</protein>
<dbReference type="OrthoDB" id="9807274at2"/>
<dbReference type="STRING" id="1921510.BSL82_04420"/>
<evidence type="ECO:0000259" key="6">
    <source>
        <dbReference type="PROSITE" id="PS50850"/>
    </source>
</evidence>
<evidence type="ECO:0000256" key="1">
    <source>
        <dbReference type="ARBA" id="ARBA00004141"/>
    </source>
</evidence>
<dbReference type="PROSITE" id="PS00216">
    <property type="entry name" value="SUGAR_TRANSPORT_1"/>
    <property type="match status" value="2"/>
</dbReference>
<keyword evidence="3 5" id="KW-1133">Transmembrane helix</keyword>
<accession>A0A1L3ZZ82</accession>
<dbReference type="InterPro" id="IPR011701">
    <property type="entry name" value="MFS"/>
</dbReference>
<dbReference type="Proteomes" id="UP000182063">
    <property type="component" value="Chromosome"/>
</dbReference>
<feature type="transmembrane region" description="Helical" evidence="5">
    <location>
        <begin position="169"/>
        <end position="189"/>
    </location>
</feature>
<dbReference type="PANTHER" id="PTHR23508">
    <property type="entry name" value="CARBOXYLIC ACID TRANSPORTER PROTEIN HOMOLOG"/>
    <property type="match status" value="1"/>
</dbReference>
<comment type="subcellular location">
    <subcellularLocation>
        <location evidence="1">Membrane</location>
        <topology evidence="1">Multi-pass membrane protein</topology>
    </subcellularLocation>
</comment>
<dbReference type="Pfam" id="PF07690">
    <property type="entry name" value="MFS_1"/>
    <property type="match status" value="1"/>
</dbReference>
<evidence type="ECO:0000313" key="7">
    <source>
        <dbReference type="EMBL" id="API60938.1"/>
    </source>
</evidence>
<dbReference type="GO" id="GO:0046943">
    <property type="term" value="F:carboxylic acid transmembrane transporter activity"/>
    <property type="evidence" value="ECO:0007669"/>
    <property type="project" value="TreeGrafter"/>
</dbReference>
<feature type="domain" description="Major facilitator superfamily (MFS) profile" evidence="6">
    <location>
        <begin position="14"/>
        <end position="397"/>
    </location>
</feature>
<dbReference type="InterPro" id="IPR036259">
    <property type="entry name" value="MFS_trans_sf"/>
</dbReference>
<dbReference type="InterPro" id="IPR005829">
    <property type="entry name" value="Sugar_transporter_CS"/>
</dbReference>
<dbReference type="KEGG" id="sphj:BSL82_04420"/>
<feature type="transmembrane region" description="Helical" evidence="5">
    <location>
        <begin position="282"/>
        <end position="301"/>
    </location>
</feature>
<dbReference type="EMBL" id="CP018221">
    <property type="protein sequence ID" value="API60938.1"/>
    <property type="molecule type" value="Genomic_DNA"/>
</dbReference>
<feature type="transmembrane region" description="Helical" evidence="5">
    <location>
        <begin position="307"/>
        <end position="331"/>
    </location>
</feature>